<dbReference type="GO" id="GO:0005525">
    <property type="term" value="F:GTP binding"/>
    <property type="evidence" value="ECO:0007669"/>
    <property type="project" value="InterPro"/>
</dbReference>
<dbReference type="WBParaSite" id="Pan_g24045.t1">
    <property type="protein sequence ID" value="Pan_g24045.t1"/>
    <property type="gene ID" value="Pan_g24045"/>
</dbReference>
<reference evidence="2" key="1">
    <citation type="journal article" date="2013" name="Genetics">
        <title>The draft genome and transcriptome of Panagrellus redivivus are shaped by the harsh demands of a free-living lifestyle.</title>
        <authorList>
            <person name="Srinivasan J."/>
            <person name="Dillman A.R."/>
            <person name="Macchietto M.G."/>
            <person name="Heikkinen L."/>
            <person name="Lakso M."/>
            <person name="Fracchia K.M."/>
            <person name="Antoshechkin I."/>
            <person name="Mortazavi A."/>
            <person name="Wong G."/>
            <person name="Sternberg P.W."/>
        </authorList>
    </citation>
    <scope>NUCLEOTIDE SEQUENCE [LARGE SCALE GENOMIC DNA]</scope>
    <source>
        <strain evidence="2">MT8872</strain>
    </source>
</reference>
<dbReference type="AlphaFoldDB" id="A0A7E4VSE7"/>
<keyword evidence="2" id="KW-1185">Reference proteome</keyword>
<dbReference type="Pfam" id="PF01926">
    <property type="entry name" value="MMR_HSR1"/>
    <property type="match status" value="1"/>
</dbReference>
<dbReference type="PANTHER" id="PTHR32046:SF11">
    <property type="entry name" value="IMMUNE-ASSOCIATED NUCLEOTIDE-BINDING PROTEIN 10-LIKE"/>
    <property type="match status" value="1"/>
</dbReference>
<dbReference type="Proteomes" id="UP000492821">
    <property type="component" value="Unassembled WGS sequence"/>
</dbReference>
<protein>
    <submittedName>
        <fullName evidence="3">G domain-containing protein</fullName>
    </submittedName>
</protein>
<reference evidence="3" key="2">
    <citation type="submission" date="2020-10" db="UniProtKB">
        <authorList>
            <consortium name="WormBaseParasite"/>
        </authorList>
    </citation>
    <scope>IDENTIFICATION</scope>
</reference>
<evidence type="ECO:0000313" key="3">
    <source>
        <dbReference type="WBParaSite" id="Pan_g24045.t1"/>
    </source>
</evidence>
<proteinExistence type="predicted"/>
<dbReference type="SUPFAM" id="SSF52540">
    <property type="entry name" value="P-loop containing nucleoside triphosphate hydrolases"/>
    <property type="match status" value="1"/>
</dbReference>
<feature type="domain" description="G" evidence="1">
    <location>
        <begin position="27"/>
        <end position="158"/>
    </location>
</feature>
<evidence type="ECO:0000259" key="1">
    <source>
        <dbReference type="Pfam" id="PF01926"/>
    </source>
</evidence>
<dbReference type="PANTHER" id="PTHR32046">
    <property type="entry name" value="G DOMAIN-CONTAINING PROTEIN"/>
    <property type="match status" value="1"/>
</dbReference>
<evidence type="ECO:0000313" key="2">
    <source>
        <dbReference type="Proteomes" id="UP000492821"/>
    </source>
</evidence>
<dbReference type="InterPro" id="IPR006073">
    <property type="entry name" value="GTP-bd"/>
</dbReference>
<dbReference type="CDD" id="cd00882">
    <property type="entry name" value="Ras_like_GTPase"/>
    <property type="match status" value="1"/>
</dbReference>
<organism evidence="2 3">
    <name type="scientific">Panagrellus redivivus</name>
    <name type="common">Microworm</name>
    <dbReference type="NCBI Taxonomy" id="6233"/>
    <lineage>
        <taxon>Eukaryota</taxon>
        <taxon>Metazoa</taxon>
        <taxon>Ecdysozoa</taxon>
        <taxon>Nematoda</taxon>
        <taxon>Chromadorea</taxon>
        <taxon>Rhabditida</taxon>
        <taxon>Tylenchina</taxon>
        <taxon>Panagrolaimomorpha</taxon>
        <taxon>Panagrolaimoidea</taxon>
        <taxon>Panagrolaimidae</taxon>
        <taxon>Panagrellus</taxon>
    </lineage>
</organism>
<accession>A0A7E4VSE7</accession>
<dbReference type="InterPro" id="IPR027417">
    <property type="entry name" value="P-loop_NTPase"/>
</dbReference>
<dbReference type="Gene3D" id="3.40.50.300">
    <property type="entry name" value="P-loop containing nucleotide triphosphate hydrolases"/>
    <property type="match status" value="1"/>
</dbReference>
<sequence>MKLKEWIRWFRSLFFRNNSEPCPVFTVLVIGASGVGKSTLLNFIHYMQHCSTFNAAVKTKIDLLLPVEVDANDKVTYMEKYTNNENVNTVGRSCTQKPMDHIVDYGRFKIHYVDTPGTNDTRGIDQDKLNVNLIVDHLAELPEVHAVLFVVKNDESKLGTTFESNLQLLLQMLPRKALKNCCFVYTFSAPMDFKHGRMSHTLKEFASNFNECHAIDDLQITVDNQYFVDNVAFKNLLTLQNGGQITNLDKSETVWDISKKNIDRFLRHACNIDPVFQKDFKIATVMQKLGKVMRNRGFFKGVELDIEKRRLMASVSDWAVTGEAILCQRLKDGANGLENDEWEQAAAEWKAKDGEIGKLVEEIAFLMTDN</sequence>
<name>A0A7E4VSE7_PANRE</name>